<dbReference type="Pfam" id="PF01388">
    <property type="entry name" value="ARID"/>
    <property type="match status" value="1"/>
</dbReference>
<evidence type="ECO:0000313" key="3">
    <source>
        <dbReference type="EMBL" id="OAF68858.1"/>
    </source>
</evidence>
<evidence type="ECO:0000313" key="4">
    <source>
        <dbReference type="Proteomes" id="UP000078046"/>
    </source>
</evidence>
<evidence type="ECO:0000256" key="1">
    <source>
        <dbReference type="SAM" id="MobiDB-lite"/>
    </source>
</evidence>
<protein>
    <recommendedName>
        <fullName evidence="2">ARID domain-containing protein</fullName>
    </recommendedName>
</protein>
<evidence type="ECO:0000259" key="2">
    <source>
        <dbReference type="PROSITE" id="PS51011"/>
    </source>
</evidence>
<gene>
    <name evidence="3" type="ORF">A3Q56_03393</name>
</gene>
<name>A0A177B3K9_9BILA</name>
<dbReference type="AlphaFoldDB" id="A0A177B3K9"/>
<dbReference type="CDD" id="cd16100">
    <property type="entry name" value="ARID"/>
    <property type="match status" value="1"/>
</dbReference>
<sequence>MPEYNHESITFKDVQNNKIKHKICKGQYFYIQYEKKFFLCYCTSIWTKLANSQEYFICFDVYLYNTRHAMAVTSYDKRMTFDIDTFANFYTPMQKAKQSGGTIITYHLANSNVLPTKKSYPMVVPYKMLISFISKQRAYELNKDKGPFPTDMLPNRPVRLYCTDFYMVESKIEKLWINCSKTYSLRSRQNTKKTDDPITYVYENVKKNVTARIKLNDEEKKFERNVMSILKYKNARVPKKLPITCSNISLQAIYLYVKDNGGYDHISCNDLWSDMCKSFRKEDTSKKMMNAANVKRFFEKYLLRFDENLDNMTNNKPIDTFFINNQEKPMKRRKRNRKRIFTQKRQTKKNIAMHEEVATGPEAPELKKIKLSHTLSPALNGSLQLAIDAEMFKQNNIHPTIPQPDKKLNGSFLGYYQQSYIQYNKKPENGLANLVANGQYGNILNLNQIFTSLPDQDLSKNTDVSNQINQVSTCPVINVRKILPKSSNPNIPMVTQPIIRPQINGVNLSKISNRATIAILRNSIFSSSLKSSKPNNIKIESINANVGTSLDVKPEISSAFDIKPNISVPINIHTRTVSDSGTCITENSSHSNETSNNTDTTDDKNSINTKRRRLMASEFIHLNNGGKVVRFERPATRRYSKLKR</sequence>
<dbReference type="InterPro" id="IPR001606">
    <property type="entry name" value="ARID_dom"/>
</dbReference>
<dbReference type="Proteomes" id="UP000078046">
    <property type="component" value="Unassembled WGS sequence"/>
</dbReference>
<feature type="compositionally biased region" description="Low complexity" evidence="1">
    <location>
        <begin position="584"/>
        <end position="599"/>
    </location>
</feature>
<dbReference type="SUPFAM" id="SSF46774">
    <property type="entry name" value="ARID-like"/>
    <property type="match status" value="1"/>
</dbReference>
<reference evidence="3 4" key="1">
    <citation type="submission" date="2016-04" db="EMBL/GenBank/DDBJ databases">
        <title>The genome of Intoshia linei affirms orthonectids as highly simplified spiralians.</title>
        <authorList>
            <person name="Mikhailov K.V."/>
            <person name="Slusarev G.S."/>
            <person name="Nikitin M.A."/>
            <person name="Logacheva M.D."/>
            <person name="Penin A."/>
            <person name="Aleoshin V."/>
            <person name="Panchin Y.V."/>
        </authorList>
    </citation>
    <scope>NUCLEOTIDE SEQUENCE [LARGE SCALE GENOMIC DNA]</scope>
    <source>
        <strain evidence="3">Intl2013</strain>
        <tissue evidence="3">Whole animal</tissue>
    </source>
</reference>
<dbReference type="EMBL" id="LWCA01000376">
    <property type="protein sequence ID" value="OAF68858.1"/>
    <property type="molecule type" value="Genomic_DNA"/>
</dbReference>
<feature type="region of interest" description="Disordered" evidence="1">
    <location>
        <begin position="582"/>
        <end position="608"/>
    </location>
</feature>
<dbReference type="PROSITE" id="PS51011">
    <property type="entry name" value="ARID"/>
    <property type="match status" value="1"/>
</dbReference>
<dbReference type="InterPro" id="IPR036431">
    <property type="entry name" value="ARID_dom_sf"/>
</dbReference>
<accession>A0A177B3K9</accession>
<feature type="domain" description="ARID" evidence="2">
    <location>
        <begin position="216"/>
        <end position="310"/>
    </location>
</feature>
<dbReference type="Gene3D" id="1.10.150.60">
    <property type="entry name" value="ARID DNA-binding domain"/>
    <property type="match status" value="1"/>
</dbReference>
<comment type="caution">
    <text evidence="3">The sequence shown here is derived from an EMBL/GenBank/DDBJ whole genome shotgun (WGS) entry which is preliminary data.</text>
</comment>
<dbReference type="GO" id="GO:0003677">
    <property type="term" value="F:DNA binding"/>
    <property type="evidence" value="ECO:0007669"/>
    <property type="project" value="InterPro"/>
</dbReference>
<organism evidence="3 4">
    <name type="scientific">Intoshia linei</name>
    <dbReference type="NCBI Taxonomy" id="1819745"/>
    <lineage>
        <taxon>Eukaryota</taxon>
        <taxon>Metazoa</taxon>
        <taxon>Spiralia</taxon>
        <taxon>Lophotrochozoa</taxon>
        <taxon>Mesozoa</taxon>
        <taxon>Orthonectida</taxon>
        <taxon>Rhopaluridae</taxon>
        <taxon>Intoshia</taxon>
    </lineage>
</organism>
<proteinExistence type="predicted"/>
<keyword evidence="4" id="KW-1185">Reference proteome</keyword>